<name>A0A427A4G6_ENSVE</name>
<sequence>MGRTSSRPSPSPPIEVPTEGVRKRPNQGKGKLSRNKTKVTISKCPKKVAPGERAPRNKEKELVKEATGSLERPPHYEGAMRGGWSNRDGQRNSMFRAKNKKLKSSTCLEAVAAVEKRAIELNAKVEQFKAALEESEQRCKDHELATDSARGELKNLLELEKMGQVTYEFGYRVALEHFHTKYLDLSVEEDPFVKLPEDANVQLEVSQPFDDED</sequence>
<comment type="caution">
    <text evidence="3">The sequence shown here is derived from an EMBL/GenBank/DDBJ whole genome shotgun (WGS) entry which is preliminary data.</text>
</comment>
<gene>
    <name evidence="3" type="ORF">B296_00027731</name>
</gene>
<evidence type="ECO:0000256" key="2">
    <source>
        <dbReference type="SAM" id="MobiDB-lite"/>
    </source>
</evidence>
<accession>A0A427A4G6</accession>
<evidence type="ECO:0000313" key="3">
    <source>
        <dbReference type="EMBL" id="RRT71104.1"/>
    </source>
</evidence>
<organism evidence="3 4">
    <name type="scientific">Ensete ventricosum</name>
    <name type="common">Abyssinian banana</name>
    <name type="synonym">Musa ensete</name>
    <dbReference type="NCBI Taxonomy" id="4639"/>
    <lineage>
        <taxon>Eukaryota</taxon>
        <taxon>Viridiplantae</taxon>
        <taxon>Streptophyta</taxon>
        <taxon>Embryophyta</taxon>
        <taxon>Tracheophyta</taxon>
        <taxon>Spermatophyta</taxon>
        <taxon>Magnoliopsida</taxon>
        <taxon>Liliopsida</taxon>
        <taxon>Zingiberales</taxon>
        <taxon>Musaceae</taxon>
        <taxon>Ensete</taxon>
    </lineage>
</organism>
<dbReference type="AlphaFoldDB" id="A0A427A4G6"/>
<feature type="compositionally biased region" description="Basic residues" evidence="2">
    <location>
        <begin position="23"/>
        <end position="37"/>
    </location>
</feature>
<proteinExistence type="predicted"/>
<evidence type="ECO:0000313" key="4">
    <source>
        <dbReference type="Proteomes" id="UP000287651"/>
    </source>
</evidence>
<reference evidence="3 4" key="1">
    <citation type="journal article" date="2014" name="Agronomy (Basel)">
        <title>A Draft Genome Sequence for Ensete ventricosum, the Drought-Tolerant Tree Against Hunger.</title>
        <authorList>
            <person name="Harrison J."/>
            <person name="Moore K.A."/>
            <person name="Paszkiewicz K."/>
            <person name="Jones T."/>
            <person name="Grant M."/>
            <person name="Ambacheew D."/>
            <person name="Muzemil S."/>
            <person name="Studholme D.J."/>
        </authorList>
    </citation>
    <scope>NUCLEOTIDE SEQUENCE [LARGE SCALE GENOMIC DNA]</scope>
</reference>
<protein>
    <submittedName>
        <fullName evidence="3">Uncharacterized protein</fullName>
    </submittedName>
</protein>
<keyword evidence="1" id="KW-0175">Coiled coil</keyword>
<feature type="region of interest" description="Disordered" evidence="2">
    <location>
        <begin position="1"/>
        <end position="91"/>
    </location>
</feature>
<feature type="compositionally biased region" description="Basic and acidic residues" evidence="2">
    <location>
        <begin position="49"/>
        <end position="64"/>
    </location>
</feature>
<dbReference type="Proteomes" id="UP000287651">
    <property type="component" value="Unassembled WGS sequence"/>
</dbReference>
<feature type="coiled-coil region" evidence="1">
    <location>
        <begin position="111"/>
        <end position="152"/>
    </location>
</feature>
<dbReference type="EMBL" id="AMZH03003804">
    <property type="protein sequence ID" value="RRT71104.1"/>
    <property type="molecule type" value="Genomic_DNA"/>
</dbReference>
<evidence type="ECO:0000256" key="1">
    <source>
        <dbReference type="SAM" id="Coils"/>
    </source>
</evidence>